<keyword evidence="2" id="KW-1003">Cell membrane</keyword>
<reference evidence="7" key="1">
    <citation type="submission" date="2022-06" db="EMBL/GenBank/DDBJ databases">
        <title>Isolation and Genomics of Futiania mangrovii gen. nov., sp. nov., a Rare and Metabolically-versatile member in the Class Alphaproteobacteria.</title>
        <authorList>
            <person name="Liu L."/>
            <person name="Huang W.-C."/>
            <person name="Pan J."/>
            <person name="Li J."/>
            <person name="Huang Y."/>
            <person name="Du H."/>
            <person name="Liu Y."/>
            <person name="Li M."/>
        </authorList>
    </citation>
    <scope>NUCLEOTIDE SEQUENCE</scope>
    <source>
        <strain evidence="7">FT118</strain>
    </source>
</reference>
<comment type="similarity">
    <text evidence="5">Belongs to the ABC transporter superfamily. Macrolide exporter (TC 3.A.1.122) family.</text>
</comment>
<evidence type="ECO:0000256" key="5">
    <source>
        <dbReference type="ARBA" id="ARBA00038388"/>
    </source>
</evidence>
<dbReference type="GO" id="GO:0016887">
    <property type="term" value="F:ATP hydrolysis activity"/>
    <property type="evidence" value="ECO:0007669"/>
    <property type="project" value="InterPro"/>
</dbReference>
<keyword evidence="2" id="KW-0472">Membrane</keyword>
<keyword evidence="2" id="KW-0997">Cell inner membrane</keyword>
<dbReference type="CDD" id="cd03255">
    <property type="entry name" value="ABC_MJ0796_LolCDE_FtsE"/>
    <property type="match status" value="1"/>
</dbReference>
<dbReference type="Gene3D" id="3.40.50.300">
    <property type="entry name" value="P-loop containing nucleotide triphosphate hydrolases"/>
    <property type="match status" value="1"/>
</dbReference>
<dbReference type="InterPro" id="IPR015854">
    <property type="entry name" value="ABC_transpr_LolD-like"/>
</dbReference>
<dbReference type="GO" id="GO:0089705">
    <property type="term" value="P:protein localization to outer membrane"/>
    <property type="evidence" value="ECO:0007669"/>
    <property type="project" value="TreeGrafter"/>
</dbReference>
<dbReference type="InterPro" id="IPR017871">
    <property type="entry name" value="ABC_transporter-like_CS"/>
</dbReference>
<keyword evidence="4 7" id="KW-0067">ATP-binding</keyword>
<accession>A0A9J6P8A2</accession>
<evidence type="ECO:0000256" key="1">
    <source>
        <dbReference type="ARBA" id="ARBA00022448"/>
    </source>
</evidence>
<dbReference type="SUPFAM" id="SSF52540">
    <property type="entry name" value="P-loop containing nucleoside triphosphate hydrolases"/>
    <property type="match status" value="1"/>
</dbReference>
<proteinExistence type="inferred from homology"/>
<dbReference type="InterPro" id="IPR003439">
    <property type="entry name" value="ABC_transporter-like_ATP-bd"/>
</dbReference>
<dbReference type="GO" id="GO:0044874">
    <property type="term" value="P:lipoprotein localization to outer membrane"/>
    <property type="evidence" value="ECO:0007669"/>
    <property type="project" value="TreeGrafter"/>
</dbReference>
<evidence type="ECO:0000256" key="2">
    <source>
        <dbReference type="ARBA" id="ARBA00022519"/>
    </source>
</evidence>
<dbReference type="GO" id="GO:0005886">
    <property type="term" value="C:plasma membrane"/>
    <property type="evidence" value="ECO:0007669"/>
    <property type="project" value="TreeGrafter"/>
</dbReference>
<gene>
    <name evidence="7" type="ORF">NJQ99_05345</name>
</gene>
<dbReference type="InterPro" id="IPR017911">
    <property type="entry name" value="MacB-like_ATP-bd"/>
</dbReference>
<dbReference type="Proteomes" id="UP001055804">
    <property type="component" value="Unassembled WGS sequence"/>
</dbReference>
<comment type="caution">
    <text evidence="7">The sequence shown here is derived from an EMBL/GenBank/DDBJ whole genome shotgun (WGS) entry which is preliminary data.</text>
</comment>
<dbReference type="GO" id="GO:0098796">
    <property type="term" value="C:membrane protein complex"/>
    <property type="evidence" value="ECO:0007669"/>
    <property type="project" value="UniProtKB-ARBA"/>
</dbReference>
<evidence type="ECO:0000259" key="6">
    <source>
        <dbReference type="PROSITE" id="PS50893"/>
    </source>
</evidence>
<sequence length="227" mass="24489">MSEPVLVLRGIQRGYRSGEARLEVLRGADLDIRAGELVALVGPSGSGKSTLLHVSGLLEQPDSGEVRIGGVDATHLGDRERTALRRDRIGFIYQFHHLLPEFTALENAMMPLRLAGKPEEEAETRAISLLTALGLEARLTHRPAELSGGEQQRVAIARAIANRPALLLGDEPTGNLDPRTSDKVFAELVRLAREEGLGALIATHNHALARQMDRAVTLSAGRIVPVS</sequence>
<keyword evidence="8" id="KW-1185">Reference proteome</keyword>
<name>A0A9J6P8A2_9PROT</name>
<evidence type="ECO:0000313" key="7">
    <source>
        <dbReference type="EMBL" id="MCP1335828.1"/>
    </source>
</evidence>
<feature type="domain" description="ABC transporter" evidence="6">
    <location>
        <begin position="6"/>
        <end position="226"/>
    </location>
</feature>
<evidence type="ECO:0000256" key="4">
    <source>
        <dbReference type="ARBA" id="ARBA00022840"/>
    </source>
</evidence>
<dbReference type="PROSITE" id="PS50893">
    <property type="entry name" value="ABC_TRANSPORTER_2"/>
    <property type="match status" value="1"/>
</dbReference>
<dbReference type="GO" id="GO:0022857">
    <property type="term" value="F:transmembrane transporter activity"/>
    <property type="evidence" value="ECO:0007669"/>
    <property type="project" value="TreeGrafter"/>
</dbReference>
<evidence type="ECO:0000313" key="8">
    <source>
        <dbReference type="Proteomes" id="UP001055804"/>
    </source>
</evidence>
<dbReference type="InterPro" id="IPR027417">
    <property type="entry name" value="P-loop_NTPase"/>
</dbReference>
<keyword evidence="3" id="KW-0547">Nucleotide-binding</keyword>
<dbReference type="PANTHER" id="PTHR24220">
    <property type="entry name" value="IMPORT ATP-BINDING PROTEIN"/>
    <property type="match status" value="1"/>
</dbReference>
<evidence type="ECO:0000256" key="3">
    <source>
        <dbReference type="ARBA" id="ARBA00022741"/>
    </source>
</evidence>
<keyword evidence="1" id="KW-0813">Transport</keyword>
<organism evidence="7 8">
    <name type="scientific">Futiania mangrovi</name>
    <dbReference type="NCBI Taxonomy" id="2959716"/>
    <lineage>
        <taxon>Bacteria</taxon>
        <taxon>Pseudomonadati</taxon>
        <taxon>Pseudomonadota</taxon>
        <taxon>Alphaproteobacteria</taxon>
        <taxon>Futianiales</taxon>
        <taxon>Futianiaceae</taxon>
        <taxon>Futiania</taxon>
    </lineage>
</organism>
<dbReference type="InterPro" id="IPR003593">
    <property type="entry name" value="AAA+_ATPase"/>
</dbReference>
<dbReference type="FunFam" id="3.40.50.300:FF:000032">
    <property type="entry name" value="Export ABC transporter ATP-binding protein"/>
    <property type="match status" value="1"/>
</dbReference>
<dbReference type="GO" id="GO:0005524">
    <property type="term" value="F:ATP binding"/>
    <property type="evidence" value="ECO:0007669"/>
    <property type="project" value="UniProtKB-KW"/>
</dbReference>
<dbReference type="Pfam" id="PF00005">
    <property type="entry name" value="ABC_tran"/>
    <property type="match status" value="1"/>
</dbReference>
<dbReference type="SMART" id="SM00382">
    <property type="entry name" value="AAA"/>
    <property type="match status" value="1"/>
</dbReference>
<protein>
    <submittedName>
        <fullName evidence="7">ABC transporter ATP-binding protein</fullName>
    </submittedName>
</protein>
<dbReference type="RefSeq" id="WP_269331758.1">
    <property type="nucleotide sequence ID" value="NZ_JAMZFT010000001.1"/>
</dbReference>
<dbReference type="AlphaFoldDB" id="A0A9J6P8A2"/>
<dbReference type="PROSITE" id="PS00211">
    <property type="entry name" value="ABC_TRANSPORTER_1"/>
    <property type="match status" value="1"/>
</dbReference>
<dbReference type="PANTHER" id="PTHR24220:SF689">
    <property type="entry name" value="LIPOPROTEIN-RELEASING SYSTEM ATP-BINDING PROTEIN LOLD"/>
    <property type="match status" value="1"/>
</dbReference>
<dbReference type="EMBL" id="JAMZFT010000001">
    <property type="protein sequence ID" value="MCP1335828.1"/>
    <property type="molecule type" value="Genomic_DNA"/>
</dbReference>